<evidence type="ECO:0000313" key="2">
    <source>
        <dbReference type="Proteomes" id="UP001519460"/>
    </source>
</evidence>
<name>A0ABD0KE56_9CAEN</name>
<protein>
    <submittedName>
        <fullName evidence="1">Uncharacterized protein</fullName>
    </submittedName>
</protein>
<dbReference type="EMBL" id="JACVVK020000195">
    <property type="protein sequence ID" value="KAK7485434.1"/>
    <property type="molecule type" value="Genomic_DNA"/>
</dbReference>
<reference evidence="1 2" key="1">
    <citation type="journal article" date="2023" name="Sci. Data">
        <title>Genome assembly of the Korean intertidal mud-creeper Batillaria attramentaria.</title>
        <authorList>
            <person name="Patra A.K."/>
            <person name="Ho P.T."/>
            <person name="Jun S."/>
            <person name="Lee S.J."/>
            <person name="Kim Y."/>
            <person name="Won Y.J."/>
        </authorList>
    </citation>
    <scope>NUCLEOTIDE SEQUENCE [LARGE SCALE GENOMIC DNA]</scope>
    <source>
        <strain evidence="1">Wonlab-2016</strain>
    </source>
</reference>
<sequence>MDLPVKPPGHYCDQKYTLCCVARTEQVNPVPVVNSTKRTAHLPPCCSCVHKNTGSDSKLSQVARALWDKTKDWRIAGCGDITLPHCHPPSADLQTEAACEKTGALLDVGTSLFLTVILLQLICRQRQSVKRLAHCWMWGHHSSSLSSSFS</sequence>
<evidence type="ECO:0000313" key="1">
    <source>
        <dbReference type="EMBL" id="KAK7485434.1"/>
    </source>
</evidence>
<accession>A0ABD0KE56</accession>
<comment type="caution">
    <text evidence="1">The sequence shown here is derived from an EMBL/GenBank/DDBJ whole genome shotgun (WGS) entry which is preliminary data.</text>
</comment>
<dbReference type="AlphaFoldDB" id="A0ABD0KE56"/>
<organism evidence="1 2">
    <name type="scientific">Batillaria attramentaria</name>
    <dbReference type="NCBI Taxonomy" id="370345"/>
    <lineage>
        <taxon>Eukaryota</taxon>
        <taxon>Metazoa</taxon>
        <taxon>Spiralia</taxon>
        <taxon>Lophotrochozoa</taxon>
        <taxon>Mollusca</taxon>
        <taxon>Gastropoda</taxon>
        <taxon>Caenogastropoda</taxon>
        <taxon>Sorbeoconcha</taxon>
        <taxon>Cerithioidea</taxon>
        <taxon>Batillariidae</taxon>
        <taxon>Batillaria</taxon>
    </lineage>
</organism>
<keyword evidence="2" id="KW-1185">Reference proteome</keyword>
<dbReference type="Proteomes" id="UP001519460">
    <property type="component" value="Unassembled WGS sequence"/>
</dbReference>
<gene>
    <name evidence="1" type="ORF">BaRGS_00023382</name>
</gene>
<proteinExistence type="predicted"/>